<gene>
    <name evidence="1" type="ORF">KIN20_035098</name>
</gene>
<dbReference type="AlphaFoldDB" id="A0AAD5RAY8"/>
<sequence length="85" mass="9731">MECLAHQFTAWLISLSYDHVIVSQDNDKSLIASPEIHRELNPDCFPVRGTDNEQPVDFVFVIDCWSNDGSVDVRRGSIRIRQVID</sequence>
<protein>
    <submittedName>
        <fullName evidence="1">Uncharacterized protein</fullName>
    </submittedName>
</protein>
<proteinExistence type="predicted"/>
<reference evidence="1" key="1">
    <citation type="submission" date="2021-06" db="EMBL/GenBank/DDBJ databases">
        <title>Parelaphostrongylus tenuis whole genome reference sequence.</title>
        <authorList>
            <person name="Garwood T.J."/>
            <person name="Larsen P.A."/>
            <person name="Fountain-Jones N.M."/>
            <person name="Garbe J.R."/>
            <person name="Macchietto M.G."/>
            <person name="Kania S.A."/>
            <person name="Gerhold R.W."/>
            <person name="Richards J.E."/>
            <person name="Wolf T.M."/>
        </authorList>
    </citation>
    <scope>NUCLEOTIDE SEQUENCE</scope>
    <source>
        <strain evidence="1">MNPRO001-30</strain>
        <tissue evidence="1">Meninges</tissue>
    </source>
</reference>
<evidence type="ECO:0000313" key="2">
    <source>
        <dbReference type="Proteomes" id="UP001196413"/>
    </source>
</evidence>
<dbReference type="Proteomes" id="UP001196413">
    <property type="component" value="Unassembled WGS sequence"/>
</dbReference>
<name>A0AAD5RAY8_PARTN</name>
<organism evidence="1 2">
    <name type="scientific">Parelaphostrongylus tenuis</name>
    <name type="common">Meningeal worm</name>
    <dbReference type="NCBI Taxonomy" id="148309"/>
    <lineage>
        <taxon>Eukaryota</taxon>
        <taxon>Metazoa</taxon>
        <taxon>Ecdysozoa</taxon>
        <taxon>Nematoda</taxon>
        <taxon>Chromadorea</taxon>
        <taxon>Rhabditida</taxon>
        <taxon>Rhabditina</taxon>
        <taxon>Rhabditomorpha</taxon>
        <taxon>Strongyloidea</taxon>
        <taxon>Metastrongylidae</taxon>
        <taxon>Parelaphostrongylus</taxon>
    </lineage>
</organism>
<dbReference type="EMBL" id="JAHQIW010007194">
    <property type="protein sequence ID" value="KAJ1372819.1"/>
    <property type="molecule type" value="Genomic_DNA"/>
</dbReference>
<evidence type="ECO:0000313" key="1">
    <source>
        <dbReference type="EMBL" id="KAJ1372819.1"/>
    </source>
</evidence>
<keyword evidence="2" id="KW-1185">Reference proteome</keyword>
<comment type="caution">
    <text evidence="1">The sequence shown here is derived from an EMBL/GenBank/DDBJ whole genome shotgun (WGS) entry which is preliminary data.</text>
</comment>
<accession>A0AAD5RAY8</accession>